<sequence length="82" mass="9102">MPCRACPPSDGPPPSSLRSSWRAPAQPFQRSVLSTISLVGQNTARRMHRVVDEIDGLQAFLGLSMHNTPSIQRNFRARSCVR</sequence>
<proteinExistence type="predicted"/>
<keyword evidence="3" id="KW-1185">Reference proteome</keyword>
<feature type="region of interest" description="Disordered" evidence="1">
    <location>
        <begin position="1"/>
        <end position="23"/>
    </location>
</feature>
<dbReference type="AlphaFoldDB" id="A0AAV9SJF3"/>
<comment type="caution">
    <text evidence="2">The sequence shown here is derived from an EMBL/GenBank/DDBJ whole genome shotgun (WGS) entry which is preliminary data.</text>
</comment>
<gene>
    <name evidence="2" type="ORF">CRENBAI_003989</name>
</gene>
<evidence type="ECO:0000313" key="2">
    <source>
        <dbReference type="EMBL" id="KAK5621487.1"/>
    </source>
</evidence>
<protein>
    <submittedName>
        <fullName evidence="2">Uncharacterized protein</fullName>
    </submittedName>
</protein>
<reference evidence="2 3" key="1">
    <citation type="submission" date="2021-06" db="EMBL/GenBank/DDBJ databases">
        <authorList>
            <person name="Palmer J.M."/>
        </authorList>
    </citation>
    <scope>NUCLEOTIDE SEQUENCE [LARGE SCALE GENOMIC DNA]</scope>
    <source>
        <strain evidence="2 3">MEX-2019</strain>
        <tissue evidence="2">Muscle</tissue>
    </source>
</reference>
<accession>A0AAV9SJF3</accession>
<name>A0AAV9SJF3_9TELE</name>
<organism evidence="2 3">
    <name type="scientific">Crenichthys baileyi</name>
    <name type="common">White River springfish</name>
    <dbReference type="NCBI Taxonomy" id="28760"/>
    <lineage>
        <taxon>Eukaryota</taxon>
        <taxon>Metazoa</taxon>
        <taxon>Chordata</taxon>
        <taxon>Craniata</taxon>
        <taxon>Vertebrata</taxon>
        <taxon>Euteleostomi</taxon>
        <taxon>Actinopterygii</taxon>
        <taxon>Neopterygii</taxon>
        <taxon>Teleostei</taxon>
        <taxon>Neoteleostei</taxon>
        <taxon>Acanthomorphata</taxon>
        <taxon>Ovalentaria</taxon>
        <taxon>Atherinomorphae</taxon>
        <taxon>Cyprinodontiformes</taxon>
        <taxon>Goodeidae</taxon>
        <taxon>Crenichthys</taxon>
    </lineage>
</organism>
<evidence type="ECO:0000256" key="1">
    <source>
        <dbReference type="SAM" id="MobiDB-lite"/>
    </source>
</evidence>
<evidence type="ECO:0000313" key="3">
    <source>
        <dbReference type="Proteomes" id="UP001311232"/>
    </source>
</evidence>
<dbReference type="EMBL" id="JAHHUM010000302">
    <property type="protein sequence ID" value="KAK5621487.1"/>
    <property type="molecule type" value="Genomic_DNA"/>
</dbReference>
<dbReference type="Proteomes" id="UP001311232">
    <property type="component" value="Unassembled WGS sequence"/>
</dbReference>